<evidence type="ECO:0000313" key="1">
    <source>
        <dbReference type="EMBL" id="RZN57765.1"/>
    </source>
</evidence>
<name>A0A8B3TBM2_AVIPA</name>
<comment type="caution">
    <text evidence="1">The sequence shown here is derived from an EMBL/GenBank/DDBJ whole genome shotgun (WGS) entry which is preliminary data.</text>
</comment>
<proteinExistence type="predicted"/>
<dbReference type="Proteomes" id="UP000294229">
    <property type="component" value="Unassembled WGS sequence"/>
</dbReference>
<protein>
    <submittedName>
        <fullName evidence="1">Bacteriochlorophyll 4-vinyl reductase</fullName>
    </submittedName>
</protein>
<dbReference type="AlphaFoldDB" id="A0A8B3TBM2"/>
<gene>
    <name evidence="1" type="ORF">EIG79_08580</name>
</gene>
<dbReference type="EMBL" id="RQXS01000043">
    <property type="protein sequence ID" value="RZN57765.1"/>
    <property type="molecule type" value="Genomic_DNA"/>
</dbReference>
<reference evidence="1 2" key="1">
    <citation type="submission" date="2018-11" db="EMBL/GenBank/DDBJ databases">
        <title>Sequencing Av. paragallinarum serogroups.</title>
        <authorList>
            <person name="Hellmuth J.E."/>
            <person name="Boucher C.E."/>
            <person name="Cason E.D."/>
        </authorList>
    </citation>
    <scope>NUCLEOTIDE SEQUENCE [LARGE SCALE GENOMIC DNA]</scope>
    <source>
        <strain evidence="1 2">SA-3</strain>
    </source>
</reference>
<dbReference type="RefSeq" id="WP_130238886.1">
    <property type="nucleotide sequence ID" value="NZ_RQXS01000043.1"/>
</dbReference>
<accession>A0A8B3TBM2</accession>
<sequence>MSNNNTALEIVNAALKFPMIKVNRQSFLLETCPVRSNEERNLLLEKGPIGSGLFSEKEIRKIAENICSKKTWTSTTASFAAGIPGGFAMIGTIPADTAQFFGFALRLAQEIAYLYDTRDFWDGETLNDEAIKGEFMLYLGTMLGVGGAANAMRYITQGLSQQLAKNLTKTALTKTFWYPLIKSLGKYVGVKITKDTFARTTSKIVPFLGGVFSGALTYYAMTQMNKRLINALEKRIVYTEEEKRKDKEAIKKEMPEVYEAIFEEIEDTH</sequence>
<evidence type="ECO:0000313" key="2">
    <source>
        <dbReference type="Proteomes" id="UP000294229"/>
    </source>
</evidence>
<organism evidence="1 2">
    <name type="scientific">Avibacterium paragallinarum</name>
    <name type="common">Haemophilus gallinarum</name>
    <dbReference type="NCBI Taxonomy" id="728"/>
    <lineage>
        <taxon>Bacteria</taxon>
        <taxon>Pseudomonadati</taxon>
        <taxon>Pseudomonadota</taxon>
        <taxon>Gammaproteobacteria</taxon>
        <taxon>Pasteurellales</taxon>
        <taxon>Pasteurellaceae</taxon>
        <taxon>Avibacterium</taxon>
    </lineage>
</organism>